<gene>
    <name evidence="1" type="ORF">Z955_00845</name>
</gene>
<dbReference type="PANTHER" id="PTHR42967">
    <property type="entry name" value="METAL DEPENDENT HYDROLASE"/>
    <property type="match status" value="1"/>
</dbReference>
<sequence length="213" mass="23695">MEITWFGHSSFLIKTKNGKRILTDPFDKTVGYKTYQDTAHIVTISHHHYDHDYTEGIQGTIDVIDSCGSFEKHGVLIKGIPSYHDKSHGSKRGENIIYIIKVDNFNICHLGDLGHKLSKEDIEAIGDIDILLIPVGGIYTINGIDAASVAKDINPKIIIPMHYKTTYLSFALDSVDTFVDNMNNVKKLSCSTLKITEPLNDHCAVKILVPSAQ</sequence>
<dbReference type="PANTHER" id="PTHR42967:SF1">
    <property type="entry name" value="MBL FOLD METALLO-HYDROLASE"/>
    <property type="match status" value="1"/>
</dbReference>
<dbReference type="InterPro" id="IPR036866">
    <property type="entry name" value="RibonucZ/Hydroxyglut_hydro"/>
</dbReference>
<dbReference type="Pfam" id="PF13483">
    <property type="entry name" value="Lactamase_B_3"/>
    <property type="match status" value="1"/>
</dbReference>
<dbReference type="EMBL" id="JDRY01000002">
    <property type="protein sequence ID" value="KGN01755.1"/>
    <property type="molecule type" value="Genomic_DNA"/>
</dbReference>
<dbReference type="Gene3D" id="3.60.15.10">
    <property type="entry name" value="Ribonuclease Z/Hydroxyacylglutathione hydrolase-like"/>
    <property type="match status" value="1"/>
</dbReference>
<dbReference type="AlphaFoldDB" id="A0A0A0IJX7"/>
<reference evidence="1 2" key="1">
    <citation type="submission" date="2014-01" db="EMBL/GenBank/DDBJ databases">
        <title>Plasmidome dynamics in the species complex Clostridium novyi sensu lato converts strains of independent lineages into distinctly different pathogens.</title>
        <authorList>
            <person name="Skarin H."/>
            <person name="Segerman B."/>
        </authorList>
    </citation>
    <scope>NUCLEOTIDE SEQUENCE [LARGE SCALE GENOMIC DNA]</scope>
    <source>
        <strain evidence="1 2">DC5</strain>
    </source>
</reference>
<comment type="caution">
    <text evidence="1">The sequence shown here is derived from an EMBL/GenBank/DDBJ whole genome shotgun (WGS) entry which is preliminary data.</text>
</comment>
<organism evidence="1 2">
    <name type="scientific">Clostridium botulinum C/D str. DC5</name>
    <dbReference type="NCBI Taxonomy" id="1443128"/>
    <lineage>
        <taxon>Bacteria</taxon>
        <taxon>Bacillati</taxon>
        <taxon>Bacillota</taxon>
        <taxon>Clostridia</taxon>
        <taxon>Eubacteriales</taxon>
        <taxon>Clostridiaceae</taxon>
        <taxon>Clostridium</taxon>
    </lineage>
</organism>
<dbReference type="RefSeq" id="WP_039258944.1">
    <property type="nucleotide sequence ID" value="NZ_JDRY01000002.1"/>
</dbReference>
<accession>A0A0A0IJX7</accession>
<name>A0A0A0IJX7_CLOBO</name>
<protein>
    <submittedName>
        <fullName evidence="1">Beta-lactamase</fullName>
    </submittedName>
</protein>
<dbReference type="SUPFAM" id="SSF56281">
    <property type="entry name" value="Metallo-hydrolase/oxidoreductase"/>
    <property type="match status" value="1"/>
</dbReference>
<dbReference type="Proteomes" id="UP000030014">
    <property type="component" value="Unassembled WGS sequence"/>
</dbReference>
<evidence type="ECO:0000313" key="2">
    <source>
        <dbReference type="Proteomes" id="UP000030014"/>
    </source>
</evidence>
<proteinExistence type="predicted"/>
<evidence type="ECO:0000313" key="1">
    <source>
        <dbReference type="EMBL" id="KGN01755.1"/>
    </source>
</evidence>